<dbReference type="Proteomes" id="UP000199377">
    <property type="component" value="Unassembled WGS sequence"/>
</dbReference>
<name>A0A1I3IVK2_9RHOB</name>
<reference evidence="3 4" key="1">
    <citation type="submission" date="2016-10" db="EMBL/GenBank/DDBJ databases">
        <authorList>
            <person name="de Groot N.N."/>
        </authorList>
    </citation>
    <scope>NUCLEOTIDE SEQUENCE [LARGE SCALE GENOMIC DNA]</scope>
    <source>
        <strain evidence="3 4">CGMCC 1.11030</strain>
    </source>
</reference>
<evidence type="ECO:0000259" key="2">
    <source>
        <dbReference type="Pfam" id="PF23920"/>
    </source>
</evidence>
<proteinExistence type="predicted"/>
<dbReference type="InterPro" id="IPR055683">
    <property type="entry name" value="DUF7259"/>
</dbReference>
<dbReference type="EMBL" id="FOQH01000007">
    <property type="protein sequence ID" value="SFI51873.1"/>
    <property type="molecule type" value="Genomic_DNA"/>
</dbReference>
<evidence type="ECO:0000313" key="3">
    <source>
        <dbReference type="EMBL" id="SFI51873.1"/>
    </source>
</evidence>
<evidence type="ECO:0000313" key="4">
    <source>
        <dbReference type="Proteomes" id="UP000199377"/>
    </source>
</evidence>
<dbReference type="AlphaFoldDB" id="A0A1I3IVK2"/>
<organism evidence="3 4">
    <name type="scientific">Albimonas pacifica</name>
    <dbReference type="NCBI Taxonomy" id="1114924"/>
    <lineage>
        <taxon>Bacteria</taxon>
        <taxon>Pseudomonadati</taxon>
        <taxon>Pseudomonadota</taxon>
        <taxon>Alphaproteobacteria</taxon>
        <taxon>Rhodobacterales</taxon>
        <taxon>Paracoccaceae</taxon>
        <taxon>Albimonas</taxon>
    </lineage>
</organism>
<accession>A0A1I3IVK2</accession>
<dbReference type="OrthoDB" id="8420134at2"/>
<gene>
    <name evidence="3" type="ORF">SAMN05216258_107238</name>
</gene>
<sequence>MTIGIAASGPQAGLAVYRALRAVETVGRGAIGGFVSLVAIAQDGTLAEACTQRGGALALFGGGDPPPHIAQARLAGLMSSGPDRPEPLIQFTPADPAVGIVAGHRLPNMPGPSGEAPNVHALRLLAEGASPEEAVLRALEAAPEADAGLIAMDLAGRIALGDAPPVLARDDRGRALVEDPESGLRVGVLHNTIFPIGGLAALAAGAAVDAVLPGDAAPESFRLVGLTVRPGPEHAAHIAPGGAVAVTAPGAEWRAEAWEGSVLRRNDPVYENGRLAGRVTREVYAILRHGRVAGGRGGETVGWRRTGDPA</sequence>
<protein>
    <submittedName>
        <fullName evidence="3">Uncharacterized protein</fullName>
    </submittedName>
</protein>
<keyword evidence="4" id="KW-1185">Reference proteome</keyword>
<feature type="domain" description="DUF7259" evidence="2">
    <location>
        <begin position="225"/>
        <end position="298"/>
    </location>
</feature>
<dbReference type="Pfam" id="PF22288">
    <property type="entry name" value="DUF6963"/>
    <property type="match status" value="1"/>
</dbReference>
<dbReference type="STRING" id="1114924.SAMN05216258_107238"/>
<feature type="domain" description="DUF6963" evidence="1">
    <location>
        <begin position="2"/>
        <end position="218"/>
    </location>
</feature>
<dbReference type="InterPro" id="IPR054236">
    <property type="entry name" value="DUF6963"/>
</dbReference>
<dbReference type="RefSeq" id="WP_092861296.1">
    <property type="nucleotide sequence ID" value="NZ_FOQH01000007.1"/>
</dbReference>
<evidence type="ECO:0000259" key="1">
    <source>
        <dbReference type="Pfam" id="PF22288"/>
    </source>
</evidence>
<dbReference type="Pfam" id="PF23920">
    <property type="entry name" value="DUF7259"/>
    <property type="match status" value="1"/>
</dbReference>